<protein>
    <recommendedName>
        <fullName evidence="1">TTF-type domain-containing protein</fullName>
    </recommendedName>
</protein>
<name>A0A8J6BYH8_ZIZPA</name>
<dbReference type="OrthoDB" id="1929285at2759"/>
<feature type="domain" description="TTF-type" evidence="1">
    <location>
        <begin position="83"/>
        <end position="175"/>
    </location>
</feature>
<dbReference type="SMART" id="SM00597">
    <property type="entry name" value="ZnF_TTF"/>
    <property type="match status" value="1"/>
</dbReference>
<gene>
    <name evidence="2" type="ORF">GUJ93_ZPchr0012g20444</name>
</gene>
<dbReference type="Pfam" id="PF05699">
    <property type="entry name" value="Dimer_Tnp_hAT"/>
    <property type="match status" value="1"/>
</dbReference>
<dbReference type="InterPro" id="IPR055298">
    <property type="entry name" value="AtLOH3-like"/>
</dbReference>
<dbReference type="Proteomes" id="UP000729402">
    <property type="component" value="Unassembled WGS sequence"/>
</dbReference>
<dbReference type="InterPro" id="IPR006580">
    <property type="entry name" value="Znf_TTF"/>
</dbReference>
<comment type="caution">
    <text evidence="2">The sequence shown here is derived from an EMBL/GenBank/DDBJ whole genome shotgun (WGS) entry which is preliminary data.</text>
</comment>
<dbReference type="PANTHER" id="PTHR11697">
    <property type="entry name" value="GENERAL TRANSCRIPTION FACTOR 2-RELATED ZINC FINGER PROTEIN"/>
    <property type="match status" value="1"/>
</dbReference>
<reference evidence="2" key="1">
    <citation type="journal article" date="2021" name="bioRxiv">
        <title>Whole Genome Assembly and Annotation of Northern Wild Rice, Zizania palustris L., Supports a Whole Genome Duplication in the Zizania Genus.</title>
        <authorList>
            <person name="Haas M."/>
            <person name="Kono T."/>
            <person name="Macchietto M."/>
            <person name="Millas R."/>
            <person name="McGilp L."/>
            <person name="Shao M."/>
            <person name="Duquette J."/>
            <person name="Hirsch C.N."/>
            <person name="Kimball J."/>
        </authorList>
    </citation>
    <scope>NUCLEOTIDE SEQUENCE</scope>
    <source>
        <tissue evidence="2">Fresh leaf tissue</tissue>
    </source>
</reference>
<dbReference type="Pfam" id="PF14291">
    <property type="entry name" value="DUF4371"/>
    <property type="match status" value="1"/>
</dbReference>
<organism evidence="2 3">
    <name type="scientific">Zizania palustris</name>
    <name type="common">Northern wild rice</name>
    <dbReference type="NCBI Taxonomy" id="103762"/>
    <lineage>
        <taxon>Eukaryota</taxon>
        <taxon>Viridiplantae</taxon>
        <taxon>Streptophyta</taxon>
        <taxon>Embryophyta</taxon>
        <taxon>Tracheophyta</taxon>
        <taxon>Spermatophyta</taxon>
        <taxon>Magnoliopsida</taxon>
        <taxon>Liliopsida</taxon>
        <taxon>Poales</taxon>
        <taxon>Poaceae</taxon>
        <taxon>BOP clade</taxon>
        <taxon>Oryzoideae</taxon>
        <taxon>Oryzeae</taxon>
        <taxon>Zizaniinae</taxon>
        <taxon>Zizania</taxon>
    </lineage>
</organism>
<dbReference type="InterPro" id="IPR008906">
    <property type="entry name" value="HATC_C_dom"/>
</dbReference>
<reference evidence="2" key="2">
    <citation type="submission" date="2021-02" db="EMBL/GenBank/DDBJ databases">
        <authorList>
            <person name="Kimball J.A."/>
            <person name="Haas M.W."/>
            <person name="Macchietto M."/>
            <person name="Kono T."/>
            <person name="Duquette J."/>
            <person name="Shao M."/>
        </authorList>
    </citation>
    <scope>NUCLEOTIDE SEQUENCE</scope>
    <source>
        <tissue evidence="2">Fresh leaf tissue</tissue>
    </source>
</reference>
<dbReference type="EMBL" id="JAAALK010000080">
    <property type="protein sequence ID" value="KAG8094408.1"/>
    <property type="molecule type" value="Genomic_DNA"/>
</dbReference>
<proteinExistence type="predicted"/>
<evidence type="ECO:0000313" key="3">
    <source>
        <dbReference type="Proteomes" id="UP000729402"/>
    </source>
</evidence>
<dbReference type="InterPro" id="IPR025398">
    <property type="entry name" value="DUF4371"/>
</dbReference>
<sequence length="783" mass="91422">MIDQLMERFYKRKAPEPDSCNNAINSRLDDINWEEEIKSDPGLRKQINDYHPNVRERVRRKYLENGPCQPRTIRFPMTEIGGVPRRFVPEWFDEFRGWLEYSESKDKAYCFYCFLFREKKDGGYEAFVKNGWNGYHRKERLQNHVGNVGGSHYLAMKKCDDLLQRKQHIDVAFRDVSESAKKDYYTRLNGSIDVARILVKQGLPFRGHDESKKSLNKGNFREFRNFVEEQNPILRKVVDKKKSDNSLLIAPEIQKDIVHCFAKEVLHFILEEIGDDVFCLLVDESRDVSWKEQMAVVLRYVDKFGIVKERFVGLVHVNETNSASLKSAIDALFADLKLSLKQVRGEGYDGASNMRGEFNGLQSLIMRENSSAYYVHCFAHQLQLVLVAIARKHKGVSEFFTMISILLNVVGGSSKRRDMIRDINLQEMSKALGCGQLQTGTGLNQEQSLQRPGDTRWSSHYKSLKSLVDMFPTIVKVLEIVEKDKKDWKIRDQASNLLQYFQSFDSIFYLHLMLTILGITNTLSLALQRKDQDIVNAIKCVKATKCQLDELRREKWMMLLDDVHGFCDKNDICKLEMEDEYIDPKKRRHKSGITNKHYYQVDCFNDVIDWLLQELDSRFNETSSQLLVCSAAFSPRDSFHDFSIENLMSLAKLYPHDFDSGNLRDLNHELGLYIYDVRDDERFSDLQTVAELSQRMVKTRKHERYPMVYRLLKLVLVLPVATATVERCFSAMKIVKTELRNRIGDIYMSNSLICYVEKEELLKVTNEVVVRRFMKMQGRRFDD</sequence>
<evidence type="ECO:0000313" key="2">
    <source>
        <dbReference type="EMBL" id="KAG8094408.1"/>
    </source>
</evidence>
<keyword evidence="3" id="KW-1185">Reference proteome</keyword>
<dbReference type="GO" id="GO:0046983">
    <property type="term" value="F:protein dimerization activity"/>
    <property type="evidence" value="ECO:0007669"/>
    <property type="project" value="InterPro"/>
</dbReference>
<accession>A0A8J6BYH8</accession>
<dbReference type="AlphaFoldDB" id="A0A8J6BYH8"/>
<evidence type="ECO:0000259" key="1">
    <source>
        <dbReference type="SMART" id="SM00597"/>
    </source>
</evidence>
<dbReference type="PANTHER" id="PTHR11697:SF230">
    <property type="entry name" value="ZINC FINGER, MYM DOMAIN CONTAINING 1"/>
    <property type="match status" value="1"/>
</dbReference>